<feature type="region of interest" description="Disordered" evidence="5">
    <location>
        <begin position="13"/>
        <end position="109"/>
    </location>
</feature>
<name>A0AAE0U4X0_9PEZI</name>
<dbReference type="FunFam" id="1.20.1250.20:FF:000286">
    <property type="entry name" value="MFS efflux transporter"/>
    <property type="match status" value="1"/>
</dbReference>
<comment type="subcellular location">
    <subcellularLocation>
        <location evidence="1">Membrane</location>
        <topology evidence="1">Multi-pass membrane protein</topology>
    </subcellularLocation>
</comment>
<dbReference type="InterPro" id="IPR011701">
    <property type="entry name" value="MFS"/>
</dbReference>
<feature type="transmembrane region" description="Helical" evidence="6">
    <location>
        <begin position="261"/>
        <end position="283"/>
    </location>
</feature>
<feature type="transmembrane region" description="Helical" evidence="6">
    <location>
        <begin position="227"/>
        <end position="249"/>
    </location>
</feature>
<feature type="transmembrane region" description="Helical" evidence="6">
    <location>
        <begin position="487"/>
        <end position="509"/>
    </location>
</feature>
<dbReference type="AlphaFoldDB" id="A0AAE0U4X0"/>
<evidence type="ECO:0000256" key="6">
    <source>
        <dbReference type="SAM" id="Phobius"/>
    </source>
</evidence>
<feature type="transmembrane region" description="Helical" evidence="6">
    <location>
        <begin position="351"/>
        <end position="373"/>
    </location>
</feature>
<sequence length="543" mass="57018">MAPILAHGLVSVESESAAAMPSAPTPAVQRTYPGAPAEAAEPIELQRIDSKKPKMTVNTASSSSLNNPNQSAGPSGNNKNTSNISTYAADSTDLESSRPATPLAAYGNNSNGNHDGIEVEAMQSIMDPYMNRWRLAAVSLMNFNGGMTDSAPGALLRFLELHYGIGYAVVSLIFVGNALGFITAAAFIDGTRERLGQARTFALAQLIMAAAYVMIVCTPPFPLVVVAFFLIGFAVSFNLALGNVFCGSLRNGTTALGIMHGAYGAGGTVGPLIATTMVTGAAHAVWSRYYLITLGLTVMNGAIALYTFWGYDKVDDYEQTGGGGDQPLFGGEQQQHAAPHTRRKITPKINLAGMLSSFAQPVVLLGALFLFAYQGAEVSISGWVIEFLKAARDGTDSVGYVTSGFWGGITLGRFLLSAPAQRFGEKLCVYIMVGGAIVFQLLVWFVPNIIGSAVSVAILGLLLGPIYPCSAAVFMRNLDRSEQVGGFGIMSAFGSSGGAAAPLVTGLLASAVGTFVLHPVAIALFVVMLGCWYGLPHRARKRD</sequence>
<feature type="transmembrane region" description="Helical" evidence="6">
    <location>
        <begin position="165"/>
        <end position="188"/>
    </location>
</feature>
<evidence type="ECO:0000256" key="2">
    <source>
        <dbReference type="ARBA" id="ARBA00022692"/>
    </source>
</evidence>
<reference evidence="8" key="2">
    <citation type="submission" date="2023-06" db="EMBL/GenBank/DDBJ databases">
        <authorList>
            <consortium name="Lawrence Berkeley National Laboratory"/>
            <person name="Haridas S."/>
            <person name="Hensen N."/>
            <person name="Bonometti L."/>
            <person name="Westerberg I."/>
            <person name="Brannstrom I.O."/>
            <person name="Guillou S."/>
            <person name="Cros-Aarteil S."/>
            <person name="Calhoun S."/>
            <person name="Kuo A."/>
            <person name="Mondo S."/>
            <person name="Pangilinan J."/>
            <person name="Riley R."/>
            <person name="LaButti K."/>
            <person name="Andreopoulos B."/>
            <person name="Lipzen A."/>
            <person name="Chen C."/>
            <person name="Yanf M."/>
            <person name="Daum C."/>
            <person name="Ng V."/>
            <person name="Clum A."/>
            <person name="Steindorff A."/>
            <person name="Ohm R."/>
            <person name="Martin F."/>
            <person name="Silar P."/>
            <person name="Natvig D."/>
            <person name="Lalanne C."/>
            <person name="Gautier V."/>
            <person name="Ament-velasquez S.L."/>
            <person name="Kruys A."/>
            <person name="Hutchinson M.I."/>
            <person name="Powell A.J."/>
            <person name="Barry K."/>
            <person name="Miller A.N."/>
            <person name="Grigoriev I.V."/>
            <person name="Debuchy R."/>
            <person name="Gladieux P."/>
            <person name="Thoren M.H."/>
            <person name="Johannesson H."/>
        </authorList>
    </citation>
    <scope>NUCLEOTIDE SEQUENCE</scope>
    <source>
        <strain evidence="8">CBS 232.78</strain>
    </source>
</reference>
<feature type="transmembrane region" description="Helical" evidence="6">
    <location>
        <begin position="515"/>
        <end position="535"/>
    </location>
</feature>
<feature type="transmembrane region" description="Helical" evidence="6">
    <location>
        <begin position="289"/>
        <end position="309"/>
    </location>
</feature>
<evidence type="ECO:0000313" key="8">
    <source>
        <dbReference type="EMBL" id="KAK3390730.1"/>
    </source>
</evidence>
<evidence type="ECO:0000256" key="4">
    <source>
        <dbReference type="ARBA" id="ARBA00023136"/>
    </source>
</evidence>
<accession>A0AAE0U4X0</accession>
<keyword evidence="3 6" id="KW-1133">Transmembrane helix</keyword>
<evidence type="ECO:0000256" key="1">
    <source>
        <dbReference type="ARBA" id="ARBA00004141"/>
    </source>
</evidence>
<dbReference type="PANTHER" id="PTHR23514:SF6">
    <property type="entry name" value="MAJOR FACILITATOR SUPERFAMILY (MFS) PROFILE DOMAIN-CONTAINING PROTEIN"/>
    <property type="match status" value="1"/>
</dbReference>
<feature type="transmembrane region" description="Helical" evidence="6">
    <location>
        <begin position="397"/>
        <end position="416"/>
    </location>
</feature>
<dbReference type="InterPro" id="IPR036259">
    <property type="entry name" value="MFS_trans_sf"/>
</dbReference>
<protein>
    <submittedName>
        <fullName evidence="8">Major facilitator superfamily domain-containing protein</fullName>
    </submittedName>
</protein>
<dbReference type="InterPro" id="IPR051788">
    <property type="entry name" value="MFS_Transporter"/>
</dbReference>
<dbReference type="GO" id="GO:0022857">
    <property type="term" value="F:transmembrane transporter activity"/>
    <property type="evidence" value="ECO:0007669"/>
    <property type="project" value="InterPro"/>
</dbReference>
<dbReference type="Proteomes" id="UP001285441">
    <property type="component" value="Unassembled WGS sequence"/>
</dbReference>
<feature type="transmembrane region" description="Helical" evidence="6">
    <location>
        <begin position="453"/>
        <end position="475"/>
    </location>
</feature>
<feature type="transmembrane region" description="Helical" evidence="6">
    <location>
        <begin position="428"/>
        <end position="447"/>
    </location>
</feature>
<dbReference type="FunFam" id="1.20.1250.20:FF:000308">
    <property type="entry name" value="MFS efflux transporter"/>
    <property type="match status" value="1"/>
</dbReference>
<organism evidence="8 9">
    <name type="scientific">Podospora didyma</name>
    <dbReference type="NCBI Taxonomy" id="330526"/>
    <lineage>
        <taxon>Eukaryota</taxon>
        <taxon>Fungi</taxon>
        <taxon>Dikarya</taxon>
        <taxon>Ascomycota</taxon>
        <taxon>Pezizomycotina</taxon>
        <taxon>Sordariomycetes</taxon>
        <taxon>Sordariomycetidae</taxon>
        <taxon>Sordariales</taxon>
        <taxon>Podosporaceae</taxon>
        <taxon>Podospora</taxon>
    </lineage>
</organism>
<dbReference type="SUPFAM" id="SSF103473">
    <property type="entry name" value="MFS general substrate transporter"/>
    <property type="match status" value="1"/>
</dbReference>
<keyword evidence="2 6" id="KW-0812">Transmembrane</keyword>
<dbReference type="PROSITE" id="PS50850">
    <property type="entry name" value="MFS"/>
    <property type="match status" value="1"/>
</dbReference>
<feature type="domain" description="Major facilitator superfamily (MFS) profile" evidence="7">
    <location>
        <begin position="134"/>
        <end position="539"/>
    </location>
</feature>
<dbReference type="EMBL" id="JAULSW010000002">
    <property type="protein sequence ID" value="KAK3390730.1"/>
    <property type="molecule type" value="Genomic_DNA"/>
</dbReference>
<feature type="transmembrane region" description="Helical" evidence="6">
    <location>
        <begin position="200"/>
        <end position="221"/>
    </location>
</feature>
<feature type="compositionally biased region" description="Polar residues" evidence="5">
    <location>
        <begin position="56"/>
        <end position="89"/>
    </location>
</feature>
<evidence type="ECO:0000313" key="9">
    <source>
        <dbReference type="Proteomes" id="UP001285441"/>
    </source>
</evidence>
<evidence type="ECO:0000256" key="3">
    <source>
        <dbReference type="ARBA" id="ARBA00022989"/>
    </source>
</evidence>
<dbReference type="Gene3D" id="1.20.1250.20">
    <property type="entry name" value="MFS general substrate transporter like domains"/>
    <property type="match status" value="2"/>
</dbReference>
<dbReference type="PANTHER" id="PTHR23514">
    <property type="entry name" value="BYPASS OF STOP CODON PROTEIN 6"/>
    <property type="match status" value="1"/>
</dbReference>
<feature type="compositionally biased region" description="Low complexity" evidence="5">
    <location>
        <begin position="13"/>
        <end position="28"/>
    </location>
</feature>
<comment type="caution">
    <text evidence="8">The sequence shown here is derived from an EMBL/GenBank/DDBJ whole genome shotgun (WGS) entry which is preliminary data.</text>
</comment>
<evidence type="ECO:0000256" key="5">
    <source>
        <dbReference type="SAM" id="MobiDB-lite"/>
    </source>
</evidence>
<dbReference type="Pfam" id="PF07690">
    <property type="entry name" value="MFS_1"/>
    <property type="match status" value="1"/>
</dbReference>
<gene>
    <name evidence="8" type="ORF">B0H63DRAFT_539170</name>
</gene>
<evidence type="ECO:0000259" key="7">
    <source>
        <dbReference type="PROSITE" id="PS50850"/>
    </source>
</evidence>
<dbReference type="InterPro" id="IPR020846">
    <property type="entry name" value="MFS_dom"/>
</dbReference>
<reference evidence="8" key="1">
    <citation type="journal article" date="2023" name="Mol. Phylogenet. Evol.">
        <title>Genome-scale phylogeny and comparative genomics of the fungal order Sordariales.</title>
        <authorList>
            <person name="Hensen N."/>
            <person name="Bonometti L."/>
            <person name="Westerberg I."/>
            <person name="Brannstrom I.O."/>
            <person name="Guillou S."/>
            <person name="Cros-Aarteil S."/>
            <person name="Calhoun S."/>
            <person name="Haridas S."/>
            <person name="Kuo A."/>
            <person name="Mondo S."/>
            <person name="Pangilinan J."/>
            <person name="Riley R."/>
            <person name="LaButti K."/>
            <person name="Andreopoulos B."/>
            <person name="Lipzen A."/>
            <person name="Chen C."/>
            <person name="Yan M."/>
            <person name="Daum C."/>
            <person name="Ng V."/>
            <person name="Clum A."/>
            <person name="Steindorff A."/>
            <person name="Ohm R.A."/>
            <person name="Martin F."/>
            <person name="Silar P."/>
            <person name="Natvig D.O."/>
            <person name="Lalanne C."/>
            <person name="Gautier V."/>
            <person name="Ament-Velasquez S.L."/>
            <person name="Kruys A."/>
            <person name="Hutchinson M.I."/>
            <person name="Powell A.J."/>
            <person name="Barry K."/>
            <person name="Miller A.N."/>
            <person name="Grigoriev I.V."/>
            <person name="Debuchy R."/>
            <person name="Gladieux P."/>
            <person name="Hiltunen Thoren M."/>
            <person name="Johannesson H."/>
        </authorList>
    </citation>
    <scope>NUCLEOTIDE SEQUENCE</scope>
    <source>
        <strain evidence="8">CBS 232.78</strain>
    </source>
</reference>
<dbReference type="GO" id="GO:0016020">
    <property type="term" value="C:membrane"/>
    <property type="evidence" value="ECO:0007669"/>
    <property type="project" value="UniProtKB-SubCell"/>
</dbReference>
<proteinExistence type="predicted"/>
<keyword evidence="4 6" id="KW-0472">Membrane</keyword>
<keyword evidence="9" id="KW-1185">Reference proteome</keyword>